<evidence type="ECO:0000256" key="1">
    <source>
        <dbReference type="SAM" id="Phobius"/>
    </source>
</evidence>
<dbReference type="EMBL" id="QMDX01000002">
    <property type="protein sequence ID" value="TSD15215.1"/>
    <property type="molecule type" value="Genomic_DNA"/>
</dbReference>
<dbReference type="AlphaFoldDB" id="A0A554ND12"/>
<comment type="caution">
    <text evidence="2">The sequence shown here is derived from an EMBL/GenBank/DDBJ whole genome shotgun (WGS) entry which is preliminary data.</text>
</comment>
<organism evidence="2 3">
    <name type="scientific">Haloglomus irregulare</name>
    <dbReference type="NCBI Taxonomy" id="2234134"/>
    <lineage>
        <taxon>Archaea</taxon>
        <taxon>Methanobacteriati</taxon>
        <taxon>Methanobacteriota</taxon>
        <taxon>Stenosarchaea group</taxon>
        <taxon>Halobacteria</taxon>
        <taxon>Halobacteriales</taxon>
        <taxon>Natronomonadaceae</taxon>
        <taxon>Haloglomus</taxon>
    </lineage>
</organism>
<name>A0A554ND12_9EURY</name>
<keyword evidence="3" id="KW-1185">Reference proteome</keyword>
<dbReference type="Proteomes" id="UP000319894">
    <property type="component" value="Unassembled WGS sequence"/>
</dbReference>
<keyword evidence="1" id="KW-0472">Membrane</keyword>
<gene>
    <name evidence="2" type="ORF">DP107_05020</name>
</gene>
<protein>
    <submittedName>
        <fullName evidence="2">Uncharacterized protein</fullName>
    </submittedName>
</protein>
<dbReference type="OrthoDB" id="376516at2157"/>
<evidence type="ECO:0000313" key="2">
    <source>
        <dbReference type="EMBL" id="TSD15215.1"/>
    </source>
</evidence>
<feature type="transmembrane region" description="Helical" evidence="1">
    <location>
        <begin position="64"/>
        <end position="87"/>
    </location>
</feature>
<sequence length="90" mass="9875">MSSPDPDDPLSVLSADDPHADRRRLVRLAAGLCSLALAVVWFRGPLGELWPMLWPPGGPRWATLVLVVAFSLVLPMMVGAALVDVLYRRR</sequence>
<keyword evidence="1" id="KW-0812">Transmembrane</keyword>
<reference evidence="2 3" key="1">
    <citation type="submission" date="2018-06" db="EMBL/GenBank/DDBJ databases">
        <title>Natronomonas sp. F16-60 a new haloarchaeon isolated from a solar saltern of Isla Cristina, Huelva, Spain.</title>
        <authorList>
            <person name="Duran-Viseras A."/>
            <person name="Sanchez-Porro C."/>
            <person name="Ventosa A."/>
        </authorList>
    </citation>
    <scope>NUCLEOTIDE SEQUENCE [LARGE SCALE GENOMIC DNA]</scope>
    <source>
        <strain evidence="2 3">F16-60</strain>
    </source>
</reference>
<dbReference type="InParanoid" id="A0A554ND12"/>
<proteinExistence type="predicted"/>
<dbReference type="RefSeq" id="WP_144261055.1">
    <property type="nucleotide sequence ID" value="NZ_QMDX01000002.1"/>
</dbReference>
<feature type="transmembrane region" description="Helical" evidence="1">
    <location>
        <begin position="25"/>
        <end position="44"/>
    </location>
</feature>
<evidence type="ECO:0000313" key="3">
    <source>
        <dbReference type="Proteomes" id="UP000319894"/>
    </source>
</evidence>
<accession>A0A554ND12</accession>
<keyword evidence="1" id="KW-1133">Transmembrane helix</keyword>